<dbReference type="HAMAP" id="MF_01335">
    <property type="entry name" value="Cytb6_f_Rieske"/>
    <property type="match status" value="1"/>
</dbReference>
<evidence type="ECO:0000259" key="27">
    <source>
        <dbReference type="PROSITE" id="PS51296"/>
    </source>
</evidence>
<evidence type="ECO:0000256" key="24">
    <source>
        <dbReference type="ARBA" id="ARBA00071599"/>
    </source>
</evidence>
<dbReference type="GO" id="GO:0009767">
    <property type="term" value="P:photosynthetic electron transport chain"/>
    <property type="evidence" value="ECO:0007669"/>
    <property type="project" value="UniProtKB-ARBA"/>
</dbReference>
<evidence type="ECO:0000256" key="6">
    <source>
        <dbReference type="ARBA" id="ARBA00022528"/>
    </source>
</evidence>
<evidence type="ECO:0000256" key="25">
    <source>
        <dbReference type="ARBA" id="ARBA00081632"/>
    </source>
</evidence>
<keyword evidence="13" id="KW-0249">Electron transport</keyword>
<keyword evidence="15" id="KW-0408">Iron</keyword>
<evidence type="ECO:0000256" key="21">
    <source>
        <dbReference type="ARBA" id="ARBA00032409"/>
    </source>
</evidence>
<feature type="domain" description="Rieske" evidence="27">
    <location>
        <begin position="173"/>
        <end position="269"/>
    </location>
</feature>
<evidence type="ECO:0000313" key="28">
    <source>
        <dbReference type="EMBL" id="KAG8080155.1"/>
    </source>
</evidence>
<keyword evidence="7" id="KW-0934">Plastid</keyword>
<gene>
    <name evidence="28" type="ORF">GUJ93_ZPchr0007g5876</name>
</gene>
<evidence type="ECO:0000256" key="12">
    <source>
        <dbReference type="ARBA" id="ARBA00022967"/>
    </source>
</evidence>
<evidence type="ECO:0000256" key="17">
    <source>
        <dbReference type="ARBA" id="ARBA00023078"/>
    </source>
</evidence>
<reference evidence="28" key="2">
    <citation type="submission" date="2021-02" db="EMBL/GenBank/DDBJ databases">
        <authorList>
            <person name="Kimball J.A."/>
            <person name="Haas M.W."/>
            <person name="Macchietto M."/>
            <person name="Kono T."/>
            <person name="Duquette J."/>
            <person name="Shao M."/>
        </authorList>
    </citation>
    <scope>NUCLEOTIDE SEQUENCE</scope>
    <source>
        <tissue evidence="28">Fresh leaf tissue</tissue>
    </source>
</reference>
<evidence type="ECO:0000256" key="18">
    <source>
        <dbReference type="ARBA" id="ARBA00023136"/>
    </source>
</evidence>
<dbReference type="FunFam" id="2.102.10.10:FF:000007">
    <property type="entry name" value="Cytochrome b6-f complex iron-sulfur subunit"/>
    <property type="match status" value="1"/>
</dbReference>
<evidence type="ECO:0000256" key="14">
    <source>
        <dbReference type="ARBA" id="ARBA00022989"/>
    </source>
</evidence>
<name>A0A8J5TCY7_ZIZPA</name>
<keyword evidence="11" id="KW-0809">Transit peptide</keyword>
<comment type="function">
    <text evidence="1">Component of the cytochrome b6-f complex, which mediates electron transfer between photosystem II (PSII) and photosystem I (PSI), cyclic electron flow around PSI, and state transitions.</text>
</comment>
<dbReference type="InterPro" id="IPR017941">
    <property type="entry name" value="Rieske_2Fe-2S"/>
</dbReference>
<protein>
    <recommendedName>
        <fullName evidence="24">Cytochrome b6-f complex iron-sulfur subunit, chloroplastic</fullName>
        <ecNumber evidence="4">7.1.1.6</ecNumber>
    </recommendedName>
    <alternativeName>
        <fullName evidence="25">Plastohydroquinone:plastocyanin oxidoreductase iron-sulfur protein</fullName>
    </alternativeName>
    <alternativeName>
        <fullName evidence="21">Rieske iron-sulfur protein</fullName>
    </alternativeName>
</protein>
<evidence type="ECO:0000313" key="29">
    <source>
        <dbReference type="Proteomes" id="UP000729402"/>
    </source>
</evidence>
<evidence type="ECO:0000256" key="19">
    <source>
        <dbReference type="ARBA" id="ARBA00023157"/>
    </source>
</evidence>
<dbReference type="OrthoDB" id="1637982at2759"/>
<comment type="similarity">
    <text evidence="3">Belongs to the Rieske iron-sulfur protein family.</text>
</comment>
<comment type="subcellular location">
    <subcellularLocation>
        <location evidence="2">Plastid</location>
        <location evidence="2">Chloroplast thylakoid membrane</location>
        <topology evidence="2">Single-pass membrane protein</topology>
    </subcellularLocation>
</comment>
<evidence type="ECO:0000256" key="9">
    <source>
        <dbReference type="ARBA" id="ARBA00022714"/>
    </source>
</evidence>
<comment type="cofactor">
    <cofactor evidence="22">
        <name>[2Fe-2S] cluster</name>
        <dbReference type="ChEBI" id="CHEBI:190135"/>
    </cofactor>
</comment>
<evidence type="ECO:0000256" key="13">
    <source>
        <dbReference type="ARBA" id="ARBA00022982"/>
    </source>
</evidence>
<evidence type="ECO:0000256" key="2">
    <source>
        <dbReference type="ARBA" id="ARBA00004581"/>
    </source>
</evidence>
<dbReference type="NCBIfam" id="NF045928">
    <property type="entry name" value="Cytb6fFeSPetC"/>
    <property type="match status" value="1"/>
</dbReference>
<comment type="subunit">
    <text evidence="20">The 4 large subunits of the cytochrome b6-f complex are cytochrome b6, subunit IV (17 kDa polypeptide, PetD), cytochrome f and the Rieske protein, while the 4 small subunits are PetG, PetL, PetM and PetN. The complex functions as a dimer.</text>
</comment>
<evidence type="ECO:0000256" key="15">
    <source>
        <dbReference type="ARBA" id="ARBA00023004"/>
    </source>
</evidence>
<evidence type="ECO:0000256" key="26">
    <source>
        <dbReference type="SAM" id="Phobius"/>
    </source>
</evidence>
<keyword evidence="16" id="KW-0411">Iron-sulfur</keyword>
<keyword evidence="17" id="KW-0793">Thylakoid</keyword>
<evidence type="ECO:0000256" key="10">
    <source>
        <dbReference type="ARBA" id="ARBA00022723"/>
    </source>
</evidence>
<dbReference type="NCBIfam" id="NF010001">
    <property type="entry name" value="PRK13474.1"/>
    <property type="match status" value="1"/>
</dbReference>
<keyword evidence="19" id="KW-1015">Disulfide bond</keyword>
<evidence type="ECO:0000256" key="20">
    <source>
        <dbReference type="ARBA" id="ARBA00025834"/>
    </source>
</evidence>
<evidence type="ECO:0000256" key="7">
    <source>
        <dbReference type="ARBA" id="ARBA00022640"/>
    </source>
</evidence>
<dbReference type="Proteomes" id="UP000729402">
    <property type="component" value="Unassembled WGS sequence"/>
</dbReference>
<accession>A0A8J5TCY7</accession>
<reference evidence="28" key="1">
    <citation type="journal article" date="2021" name="bioRxiv">
        <title>Whole Genome Assembly and Annotation of Northern Wild Rice, Zizania palustris L., Supports a Whole Genome Duplication in the Zizania Genus.</title>
        <authorList>
            <person name="Haas M."/>
            <person name="Kono T."/>
            <person name="Macchietto M."/>
            <person name="Millas R."/>
            <person name="McGilp L."/>
            <person name="Shao M."/>
            <person name="Duquette J."/>
            <person name="Hirsch C.N."/>
            <person name="Kimball J."/>
        </authorList>
    </citation>
    <scope>NUCLEOTIDE SEQUENCE</scope>
    <source>
        <tissue evidence="28">Fresh leaf tissue</tissue>
    </source>
</reference>
<dbReference type="Pfam" id="PF00355">
    <property type="entry name" value="Rieske"/>
    <property type="match status" value="1"/>
</dbReference>
<dbReference type="InterPro" id="IPR014349">
    <property type="entry name" value="Rieske_Fe-S_prot"/>
</dbReference>
<dbReference type="FunFam" id="1.20.5.700:FF:000002">
    <property type="entry name" value="Cytochrome b6-f complex iron-sulfur subunit"/>
    <property type="match status" value="1"/>
</dbReference>
<dbReference type="InterPro" id="IPR023960">
    <property type="entry name" value="Cyt_b6_f_Rieske"/>
</dbReference>
<keyword evidence="6" id="KW-0150">Chloroplast</keyword>
<keyword evidence="5" id="KW-0813">Transport</keyword>
<dbReference type="GO" id="GO:0046872">
    <property type="term" value="F:metal ion binding"/>
    <property type="evidence" value="ECO:0007669"/>
    <property type="project" value="UniProtKB-KW"/>
</dbReference>
<dbReference type="AlphaFoldDB" id="A0A8J5TCY7"/>
<evidence type="ECO:0000256" key="22">
    <source>
        <dbReference type="ARBA" id="ARBA00034078"/>
    </source>
</evidence>
<organism evidence="28 29">
    <name type="scientific">Zizania palustris</name>
    <name type="common">Northern wild rice</name>
    <dbReference type="NCBI Taxonomy" id="103762"/>
    <lineage>
        <taxon>Eukaryota</taxon>
        <taxon>Viridiplantae</taxon>
        <taxon>Streptophyta</taxon>
        <taxon>Embryophyta</taxon>
        <taxon>Tracheophyta</taxon>
        <taxon>Spermatophyta</taxon>
        <taxon>Magnoliopsida</taxon>
        <taxon>Liliopsida</taxon>
        <taxon>Poales</taxon>
        <taxon>Poaceae</taxon>
        <taxon>BOP clade</taxon>
        <taxon>Oryzoideae</taxon>
        <taxon>Oryzeae</taxon>
        <taxon>Zizaniinae</taxon>
        <taxon>Zizania</taxon>
    </lineage>
</organism>
<evidence type="ECO:0000256" key="8">
    <source>
        <dbReference type="ARBA" id="ARBA00022692"/>
    </source>
</evidence>
<comment type="catalytic activity">
    <reaction evidence="23">
        <text>2 oxidized [plastocyanin] + a plastoquinol + 2 H(+)(in) = 2 reduced [plastocyanin] + a plastoquinone + 4 H(+)(out)</text>
        <dbReference type="Rhea" id="RHEA:22148"/>
        <dbReference type="Rhea" id="RHEA-COMP:9561"/>
        <dbReference type="Rhea" id="RHEA-COMP:9562"/>
        <dbReference type="Rhea" id="RHEA-COMP:10039"/>
        <dbReference type="Rhea" id="RHEA-COMP:10040"/>
        <dbReference type="ChEBI" id="CHEBI:15378"/>
        <dbReference type="ChEBI" id="CHEBI:17757"/>
        <dbReference type="ChEBI" id="CHEBI:29036"/>
        <dbReference type="ChEBI" id="CHEBI:49552"/>
        <dbReference type="ChEBI" id="CHEBI:62192"/>
        <dbReference type="EC" id="7.1.1.6"/>
    </reaction>
</comment>
<keyword evidence="9" id="KW-0001">2Fe-2S</keyword>
<evidence type="ECO:0000256" key="16">
    <source>
        <dbReference type="ARBA" id="ARBA00023014"/>
    </source>
</evidence>
<evidence type="ECO:0000256" key="3">
    <source>
        <dbReference type="ARBA" id="ARBA00010651"/>
    </source>
</evidence>
<comment type="caution">
    <text evidence="28">The sequence shown here is derived from an EMBL/GenBank/DDBJ whole genome shotgun (WGS) entry which is preliminary data.</text>
</comment>
<proteinExistence type="inferred from homology"/>
<evidence type="ECO:0000256" key="4">
    <source>
        <dbReference type="ARBA" id="ARBA00012952"/>
    </source>
</evidence>
<dbReference type="InterPro" id="IPR057415">
    <property type="entry name" value="TM_PetC"/>
</dbReference>
<keyword evidence="29" id="KW-1185">Reference proteome</keyword>
<dbReference type="EC" id="7.1.1.6" evidence="4"/>
<dbReference type="CDD" id="cd03471">
    <property type="entry name" value="Rieske_cytochrome_b6f"/>
    <property type="match status" value="1"/>
</dbReference>
<dbReference type="Pfam" id="PF25471">
    <property type="entry name" value="TM_PetC"/>
    <property type="match status" value="1"/>
</dbReference>
<keyword evidence="8 26" id="KW-0812">Transmembrane</keyword>
<keyword evidence="10" id="KW-0479">Metal-binding</keyword>
<dbReference type="PROSITE" id="PS51296">
    <property type="entry name" value="RIESKE"/>
    <property type="match status" value="1"/>
</dbReference>
<dbReference type="EMBL" id="JAAALK010000282">
    <property type="protein sequence ID" value="KAG8080155.1"/>
    <property type="molecule type" value="Genomic_DNA"/>
</dbReference>
<keyword evidence="14 26" id="KW-1133">Transmembrane helix</keyword>
<evidence type="ECO:0000256" key="11">
    <source>
        <dbReference type="ARBA" id="ARBA00022946"/>
    </source>
</evidence>
<keyword evidence="18 26" id="KW-0472">Membrane</keyword>
<evidence type="ECO:0000256" key="23">
    <source>
        <dbReference type="ARBA" id="ARBA00047828"/>
    </source>
</evidence>
<keyword evidence="12" id="KW-1278">Translocase</keyword>
<feature type="transmembrane region" description="Helical" evidence="26">
    <location>
        <begin position="125"/>
        <end position="147"/>
    </location>
</feature>
<evidence type="ECO:0000256" key="5">
    <source>
        <dbReference type="ARBA" id="ARBA00022448"/>
    </source>
</evidence>
<evidence type="ECO:0000256" key="1">
    <source>
        <dbReference type="ARBA" id="ARBA00003068"/>
    </source>
</evidence>
<dbReference type="GO" id="GO:0009496">
    <property type="term" value="F:plastoquinol--plastocyanin reductase activity"/>
    <property type="evidence" value="ECO:0007669"/>
    <property type="project" value="UniProtKB-EC"/>
</dbReference>
<dbReference type="GO" id="GO:0051537">
    <property type="term" value="F:2 iron, 2 sulfur cluster binding"/>
    <property type="evidence" value="ECO:0007669"/>
    <property type="project" value="UniProtKB-KW"/>
</dbReference>
<sequence>MWLCRPGRCASTNRLRGAAPQLAPVRYNAPGASSASLWLWTRRPHTPCSAAKPATHPPAAMASTALSTASNPTQLCRSRASLGKPVNGLGFGRERVPRRTTTTITCQAANSISADRVPDMGKRELLNLLLLGAISLPSVGMLVPYGAFFVPAGSGNAGGGTIAKDKLGNDVVAEEWIQTHGPNDRTLTQGLKGDPTYLVVEADKTLASYGINAVCTHLGCVVPWNTAENKFICPCHGSQYNNQGRVVRGPAPLSLALVHADVEDGKVLFVPWVETDFRTGENPWWS</sequence>
<dbReference type="PANTHER" id="PTHR10134">
    <property type="entry name" value="CYTOCHROME B-C1 COMPLEX SUBUNIT RIESKE, MITOCHONDRIAL"/>
    <property type="match status" value="1"/>
</dbReference>
<dbReference type="GO" id="GO:0009535">
    <property type="term" value="C:chloroplast thylakoid membrane"/>
    <property type="evidence" value="ECO:0007669"/>
    <property type="project" value="UniProtKB-SubCell"/>
</dbReference>